<comment type="caution">
    <text evidence="1">The sequence shown here is derived from an EMBL/GenBank/DDBJ whole genome shotgun (WGS) entry which is preliminary data.</text>
</comment>
<dbReference type="Proteomes" id="UP000660861">
    <property type="component" value="Unassembled WGS sequence"/>
</dbReference>
<name>A0A926EFP9_9FIRM</name>
<protein>
    <submittedName>
        <fullName evidence="1">Uncharacterized protein</fullName>
    </submittedName>
</protein>
<dbReference type="EMBL" id="JACRTC010000010">
    <property type="protein sequence ID" value="MBC8571329.1"/>
    <property type="molecule type" value="Genomic_DNA"/>
</dbReference>
<evidence type="ECO:0000313" key="2">
    <source>
        <dbReference type="Proteomes" id="UP000660861"/>
    </source>
</evidence>
<keyword evidence="2" id="KW-1185">Reference proteome</keyword>
<proteinExistence type="predicted"/>
<accession>A0A926EFP9</accession>
<organism evidence="1 2">
    <name type="scientific">Zongyangia hominis</name>
    <dbReference type="NCBI Taxonomy" id="2763677"/>
    <lineage>
        <taxon>Bacteria</taxon>
        <taxon>Bacillati</taxon>
        <taxon>Bacillota</taxon>
        <taxon>Clostridia</taxon>
        <taxon>Eubacteriales</taxon>
        <taxon>Oscillospiraceae</taxon>
        <taxon>Zongyangia</taxon>
    </lineage>
</organism>
<evidence type="ECO:0000313" key="1">
    <source>
        <dbReference type="EMBL" id="MBC8571329.1"/>
    </source>
</evidence>
<dbReference type="RefSeq" id="WP_262398379.1">
    <property type="nucleotide sequence ID" value="NZ_JACRTC010000010.1"/>
</dbReference>
<reference evidence="1" key="1">
    <citation type="submission" date="2020-08" db="EMBL/GenBank/DDBJ databases">
        <title>Genome public.</title>
        <authorList>
            <person name="Liu C."/>
            <person name="Sun Q."/>
        </authorList>
    </citation>
    <scope>NUCLEOTIDE SEQUENCE</scope>
    <source>
        <strain evidence="1">NSJ-54</strain>
    </source>
</reference>
<sequence length="169" mass="19747">MHKSKVYQFSLLVVSQFKYEGEIGSLLKKQFKNSKNLGKSRDIFGYNREILWKKFLFCDIVKIIATDILRQREQSMETGNQRIMFDHAAIKAAFGRQKKEDYDEKEEMVGRCELVLHLSRTAFQFRFRGIPRVAPVRHPGWQQLFQQCHGAIGRLLRCPGGQQTGHLFP</sequence>
<gene>
    <name evidence="1" type="ORF">H8709_10910</name>
</gene>
<dbReference type="AlphaFoldDB" id="A0A926EFP9"/>